<feature type="domain" description="Tyr recombinase" evidence="6">
    <location>
        <begin position="174"/>
        <end position="370"/>
    </location>
</feature>
<dbReference type="Gene3D" id="1.10.443.10">
    <property type="entry name" value="Intergrase catalytic core"/>
    <property type="match status" value="1"/>
</dbReference>
<evidence type="ECO:0000256" key="5">
    <source>
        <dbReference type="ARBA" id="ARBA00023172"/>
    </source>
</evidence>
<dbReference type="PANTHER" id="PTHR30349:SF64">
    <property type="entry name" value="PROPHAGE INTEGRASE INTD-RELATED"/>
    <property type="match status" value="1"/>
</dbReference>
<comment type="caution">
    <text evidence="7">The sequence shown here is derived from an EMBL/GenBank/DDBJ whole genome shotgun (WGS) entry which is preliminary data.</text>
</comment>
<proteinExistence type="inferred from homology"/>
<dbReference type="InterPro" id="IPR050090">
    <property type="entry name" value="Tyrosine_recombinase_XerCD"/>
</dbReference>
<dbReference type="Proteomes" id="UP000306509">
    <property type="component" value="Unassembled WGS sequence"/>
</dbReference>
<keyword evidence="4" id="KW-0238">DNA-binding</keyword>
<dbReference type="InterPro" id="IPR004107">
    <property type="entry name" value="Integrase_SAM-like_N"/>
</dbReference>
<keyword evidence="5" id="KW-0233">DNA recombination</keyword>
<evidence type="ECO:0000256" key="3">
    <source>
        <dbReference type="ARBA" id="ARBA00022908"/>
    </source>
</evidence>
<evidence type="ECO:0000256" key="1">
    <source>
        <dbReference type="ARBA" id="ARBA00003283"/>
    </source>
</evidence>
<dbReference type="PANTHER" id="PTHR30349">
    <property type="entry name" value="PHAGE INTEGRASE-RELATED"/>
    <property type="match status" value="1"/>
</dbReference>
<dbReference type="InterPro" id="IPR011010">
    <property type="entry name" value="DNA_brk_join_enz"/>
</dbReference>
<keyword evidence="3" id="KW-0229">DNA integration</keyword>
<comment type="function">
    <text evidence="1">Site-specific tyrosine recombinase, which acts by catalyzing the cutting and rejoining of the recombining DNA molecules.</text>
</comment>
<accession>A0A4U8Q3M0</accession>
<dbReference type="InterPro" id="IPR002104">
    <property type="entry name" value="Integrase_catalytic"/>
</dbReference>
<name>A0A4U8Q3M0_9FIRM</name>
<evidence type="ECO:0000313" key="8">
    <source>
        <dbReference type="Proteomes" id="UP000306509"/>
    </source>
</evidence>
<dbReference type="SUPFAM" id="SSF56349">
    <property type="entry name" value="DNA breaking-rejoining enzymes"/>
    <property type="match status" value="1"/>
</dbReference>
<dbReference type="GO" id="GO:0015074">
    <property type="term" value="P:DNA integration"/>
    <property type="evidence" value="ECO:0007669"/>
    <property type="project" value="UniProtKB-KW"/>
</dbReference>
<dbReference type="Pfam" id="PF00589">
    <property type="entry name" value="Phage_integrase"/>
    <property type="match status" value="1"/>
</dbReference>
<dbReference type="Gene3D" id="1.10.150.130">
    <property type="match status" value="1"/>
</dbReference>
<evidence type="ECO:0000313" key="7">
    <source>
        <dbReference type="EMBL" id="TLC99369.1"/>
    </source>
</evidence>
<dbReference type="AlphaFoldDB" id="A0A4U8Q3M0"/>
<dbReference type="InterPro" id="IPR010998">
    <property type="entry name" value="Integrase_recombinase_N"/>
</dbReference>
<dbReference type="CDD" id="cd01189">
    <property type="entry name" value="INT_ICEBs1_C_like"/>
    <property type="match status" value="1"/>
</dbReference>
<dbReference type="RefSeq" id="WP_138003421.1">
    <property type="nucleotide sequence ID" value="NZ_QGQD01000070.1"/>
</dbReference>
<comment type="similarity">
    <text evidence="2">Belongs to the 'phage' integrase family.</text>
</comment>
<dbReference type="GO" id="GO:0006310">
    <property type="term" value="P:DNA recombination"/>
    <property type="evidence" value="ECO:0007669"/>
    <property type="project" value="UniProtKB-KW"/>
</dbReference>
<dbReference type="InterPro" id="IPR013762">
    <property type="entry name" value="Integrase-like_cat_sf"/>
</dbReference>
<evidence type="ECO:0000259" key="6">
    <source>
        <dbReference type="PROSITE" id="PS51898"/>
    </source>
</evidence>
<reference evidence="7 8" key="1">
    <citation type="journal article" date="2019" name="Anaerobe">
        <title>Detection of Robinsoniella peoriensis in multiple bone samples of a trauma patient.</title>
        <authorList>
            <person name="Schrottner P."/>
            <person name="Hartwich K."/>
            <person name="Bunk B."/>
            <person name="Schober I."/>
            <person name="Helbig S."/>
            <person name="Rudolph W.W."/>
            <person name="Gunzer F."/>
        </authorList>
    </citation>
    <scope>NUCLEOTIDE SEQUENCE [LARGE SCALE GENOMIC DNA]</scope>
    <source>
        <strain evidence="7 8">DSM 106044</strain>
    </source>
</reference>
<dbReference type="STRING" id="180332.GCA_000797495_01006"/>
<protein>
    <submittedName>
        <fullName evidence="7">Integrase</fullName>
    </submittedName>
</protein>
<dbReference type="GO" id="GO:0003677">
    <property type="term" value="F:DNA binding"/>
    <property type="evidence" value="ECO:0007669"/>
    <property type="project" value="UniProtKB-KW"/>
</dbReference>
<evidence type="ECO:0000256" key="4">
    <source>
        <dbReference type="ARBA" id="ARBA00023125"/>
    </source>
</evidence>
<keyword evidence="8" id="KW-1185">Reference proteome</keyword>
<evidence type="ECO:0000256" key="2">
    <source>
        <dbReference type="ARBA" id="ARBA00008857"/>
    </source>
</evidence>
<organism evidence="7 8">
    <name type="scientific">Robinsoniella peoriensis</name>
    <dbReference type="NCBI Taxonomy" id="180332"/>
    <lineage>
        <taxon>Bacteria</taxon>
        <taxon>Bacillati</taxon>
        <taxon>Bacillota</taxon>
        <taxon>Clostridia</taxon>
        <taxon>Lachnospirales</taxon>
        <taxon>Lachnospiraceae</taxon>
        <taxon>Robinsoniella</taxon>
    </lineage>
</organism>
<gene>
    <name evidence="7" type="primary">int-Tn_2</name>
    <name evidence="7" type="ORF">DSM106044_03820</name>
</gene>
<dbReference type="Pfam" id="PF14659">
    <property type="entry name" value="Phage_int_SAM_3"/>
    <property type="match status" value="1"/>
</dbReference>
<sequence length="377" mass="43653">MARRGENIYKRKDGRWEGRYVIGRKPNGRTAFSYIYGKTYTEVKKKLEICKADRTLAKTIDRSEEIYRDGSIGAWLEFWLEAVIKPEVKYSTYAVYRGQVERHILPSAGKIKLKNMNNKTMEIVYNAILDKNITTVTAQNICKRFMAALCSARDRNLISGLPLLPYKKKKYKRKKPRFMTLNEQKRIEEKLDDKKSKDLAVLLALYSGSRVGECCGYTWQDFDPLTGGIHVSHSIQRVSLYHQQKQKTKLLLTETKSDSSRRFIPLPRFLVKILVQFKKDNQALGSDYIFGAGRKAMDPRVLQYHLTRVTESIGLQGIHFHTLRHTFATRFIEKNGDIQALKEILGHSSAKITLEWYGHSTKQHIQKSMLKLNRLTA</sequence>
<dbReference type="EMBL" id="QGQD01000070">
    <property type="protein sequence ID" value="TLC99369.1"/>
    <property type="molecule type" value="Genomic_DNA"/>
</dbReference>
<dbReference type="PROSITE" id="PS51898">
    <property type="entry name" value="TYR_RECOMBINASE"/>
    <property type="match status" value="1"/>
</dbReference>